<organism evidence="2">
    <name type="scientific">Ananas comosus var. bracteatus</name>
    <name type="common">red pineapple</name>
    <dbReference type="NCBI Taxonomy" id="296719"/>
    <lineage>
        <taxon>Eukaryota</taxon>
        <taxon>Viridiplantae</taxon>
        <taxon>Streptophyta</taxon>
        <taxon>Embryophyta</taxon>
        <taxon>Tracheophyta</taxon>
        <taxon>Spermatophyta</taxon>
        <taxon>Magnoliopsida</taxon>
        <taxon>Liliopsida</taxon>
        <taxon>Poales</taxon>
        <taxon>Bromeliaceae</taxon>
        <taxon>Bromelioideae</taxon>
        <taxon>Ananas</taxon>
    </lineage>
</organism>
<sequence length="217" mass="23953">MFSSSLSPSSSLSLPVRPSTSLSLSFSSSVSPSPLISSSKYKTDEQRRAHCPNDIDQEDWNWLINYWSDPKFKRVSEANKANRAKKTMIARVGTMSIARNIHNMILLSWKIMAKYLRVKILAPSSNQQTKVLIQRYFCAFLALLASNIVKVALAATLWGRRVGHVPPPSLASFSTPRSAFSLSSAAVVGMRVPKSGFGACKICYSGGGGRRRRKRVL</sequence>
<evidence type="ECO:0000313" key="2">
    <source>
        <dbReference type="EMBL" id="CAD1834721.1"/>
    </source>
</evidence>
<feature type="compositionally biased region" description="Low complexity" evidence="1">
    <location>
        <begin position="24"/>
        <end position="39"/>
    </location>
</feature>
<dbReference type="InterPro" id="IPR004252">
    <property type="entry name" value="Probable_transposase_24"/>
</dbReference>
<gene>
    <name evidence="2" type="ORF">CB5_LOCUS17932</name>
</gene>
<reference evidence="2" key="1">
    <citation type="submission" date="2020-07" db="EMBL/GenBank/DDBJ databases">
        <authorList>
            <person name="Lin J."/>
        </authorList>
    </citation>
    <scope>NUCLEOTIDE SEQUENCE</scope>
</reference>
<dbReference type="EMBL" id="LR862152">
    <property type="protein sequence ID" value="CAD1834721.1"/>
    <property type="molecule type" value="Genomic_DNA"/>
</dbReference>
<dbReference type="Pfam" id="PF03004">
    <property type="entry name" value="Transposase_24"/>
    <property type="match status" value="1"/>
</dbReference>
<dbReference type="AlphaFoldDB" id="A0A6V7PVC2"/>
<evidence type="ECO:0000256" key="1">
    <source>
        <dbReference type="SAM" id="MobiDB-lite"/>
    </source>
</evidence>
<accession>A0A6V7PVC2</accession>
<name>A0A6V7PVC2_ANACO</name>
<feature type="region of interest" description="Disordered" evidence="1">
    <location>
        <begin position="24"/>
        <end position="49"/>
    </location>
</feature>
<proteinExistence type="predicted"/>
<protein>
    <submittedName>
        <fullName evidence="2">Uncharacterized protein</fullName>
    </submittedName>
</protein>